<dbReference type="Proteomes" id="UP000476411">
    <property type="component" value="Chromosome"/>
</dbReference>
<sequence length="315" mass="35177">MHPLFMLRKTVLLLTTFFYTCLCCHAQDIPVNQLVLPAGKEYKLPFSWAKSEDSQYSALLIPVRFKGCPRIFYMQFDTGSPYSMLYRNKLQAIGDRYPQTPRISDTTGKLQQCSIRIGNMPVLVREMVIKQFDSTGINWQHNAMEIIGTLGTDLIDNKTVVINYPQKYMLISDPHTQQQAGQTWADLIYEKRKILLPFSVGGTEKIAFFDTGSSAYGLLTDKATALQLASPGALPTSRNVSSWGRLLTATSFKTTDSITIADKKLPLGFITYIEGVSDAQVSAMKKSGMGGMTGNALFIHNILVIDTRNKKFCIL</sequence>
<evidence type="ECO:0000313" key="2">
    <source>
        <dbReference type="EMBL" id="QHS63553.1"/>
    </source>
</evidence>
<accession>A0A6B9ZQR0</accession>
<proteinExistence type="predicted"/>
<keyword evidence="1" id="KW-0732">Signal</keyword>
<feature type="chain" id="PRO_5025366889" description="Peptidase A2 domain-containing protein" evidence="1">
    <location>
        <begin position="27"/>
        <end position="315"/>
    </location>
</feature>
<keyword evidence="3" id="KW-1185">Reference proteome</keyword>
<dbReference type="RefSeq" id="WP_162335269.1">
    <property type="nucleotide sequence ID" value="NZ_CP048113.1"/>
</dbReference>
<feature type="signal peptide" evidence="1">
    <location>
        <begin position="1"/>
        <end position="26"/>
    </location>
</feature>
<evidence type="ECO:0000313" key="3">
    <source>
        <dbReference type="Proteomes" id="UP000476411"/>
    </source>
</evidence>
<evidence type="ECO:0000256" key="1">
    <source>
        <dbReference type="SAM" id="SignalP"/>
    </source>
</evidence>
<evidence type="ECO:0008006" key="4">
    <source>
        <dbReference type="Google" id="ProtNLM"/>
    </source>
</evidence>
<reference evidence="2 3" key="1">
    <citation type="submission" date="2020-01" db="EMBL/GenBank/DDBJ databases">
        <title>Complete genome sequence of Chitinophaga sp. H33E-04 isolated from quinoa roots.</title>
        <authorList>
            <person name="Weon H.-Y."/>
            <person name="Lee S.A."/>
        </authorList>
    </citation>
    <scope>NUCLEOTIDE SEQUENCE [LARGE SCALE GENOMIC DNA]</scope>
    <source>
        <strain evidence="2 3">H33E-04</strain>
    </source>
</reference>
<dbReference type="AlphaFoldDB" id="A0A6B9ZQR0"/>
<protein>
    <recommendedName>
        <fullName evidence="4">Peptidase A2 domain-containing protein</fullName>
    </recommendedName>
</protein>
<organism evidence="2 3">
    <name type="scientific">Chitinophaga agri</name>
    <dbReference type="NCBI Taxonomy" id="2703787"/>
    <lineage>
        <taxon>Bacteria</taxon>
        <taxon>Pseudomonadati</taxon>
        <taxon>Bacteroidota</taxon>
        <taxon>Chitinophagia</taxon>
        <taxon>Chitinophagales</taxon>
        <taxon>Chitinophagaceae</taxon>
        <taxon>Chitinophaga</taxon>
    </lineage>
</organism>
<name>A0A6B9ZQR0_9BACT</name>
<dbReference type="EMBL" id="CP048113">
    <property type="protein sequence ID" value="QHS63553.1"/>
    <property type="molecule type" value="Genomic_DNA"/>
</dbReference>
<dbReference type="KEGG" id="chih:GWR21_29415"/>
<gene>
    <name evidence="2" type="ORF">GWR21_29415</name>
</gene>